<organism evidence="8 9">
    <name type="scientific">Actinokineospora alba</name>
    <dbReference type="NCBI Taxonomy" id="504798"/>
    <lineage>
        <taxon>Bacteria</taxon>
        <taxon>Bacillati</taxon>
        <taxon>Actinomycetota</taxon>
        <taxon>Actinomycetes</taxon>
        <taxon>Pseudonocardiales</taxon>
        <taxon>Pseudonocardiaceae</taxon>
        <taxon>Actinokineospora</taxon>
    </lineage>
</organism>
<keyword evidence="4 6" id="KW-0472">Membrane</keyword>
<dbReference type="AlphaFoldDB" id="A0A1H0US36"/>
<comment type="subcellular location">
    <subcellularLocation>
        <location evidence="6">Cell membrane</location>
        <topology evidence="6">Multi-pass membrane protein</topology>
    </subcellularLocation>
    <subcellularLocation>
        <location evidence="1">Membrane</location>
        <topology evidence="1">Multi-pass membrane protein</topology>
    </subcellularLocation>
</comment>
<comment type="similarity">
    <text evidence="6">Belongs to the ABC-2 integral membrane protein family.</text>
</comment>
<evidence type="ECO:0000313" key="9">
    <source>
        <dbReference type="Proteomes" id="UP000199651"/>
    </source>
</evidence>
<evidence type="ECO:0000256" key="3">
    <source>
        <dbReference type="ARBA" id="ARBA00022989"/>
    </source>
</evidence>
<feature type="domain" description="ABC transmembrane type-2" evidence="7">
    <location>
        <begin position="51"/>
        <end position="282"/>
    </location>
</feature>
<feature type="transmembrane region" description="Helical" evidence="6">
    <location>
        <begin position="95"/>
        <end position="120"/>
    </location>
</feature>
<dbReference type="OrthoDB" id="3486889at2"/>
<feature type="transmembrane region" description="Helical" evidence="6">
    <location>
        <begin position="141"/>
        <end position="162"/>
    </location>
</feature>
<dbReference type="PANTHER" id="PTHR43229">
    <property type="entry name" value="NODULATION PROTEIN J"/>
    <property type="match status" value="1"/>
</dbReference>
<keyword evidence="2 6" id="KW-0812">Transmembrane</keyword>
<dbReference type="PROSITE" id="PS51012">
    <property type="entry name" value="ABC_TM2"/>
    <property type="match status" value="1"/>
</dbReference>
<dbReference type="Proteomes" id="UP000199651">
    <property type="component" value="Unassembled WGS sequence"/>
</dbReference>
<evidence type="ECO:0000259" key="7">
    <source>
        <dbReference type="PROSITE" id="PS51012"/>
    </source>
</evidence>
<dbReference type="GO" id="GO:0043190">
    <property type="term" value="C:ATP-binding cassette (ABC) transporter complex"/>
    <property type="evidence" value="ECO:0007669"/>
    <property type="project" value="InterPro"/>
</dbReference>
<dbReference type="EMBL" id="FNJB01000012">
    <property type="protein sequence ID" value="SDP68873.1"/>
    <property type="molecule type" value="Genomic_DNA"/>
</dbReference>
<protein>
    <recommendedName>
        <fullName evidence="6">Transport permease protein</fullName>
    </recommendedName>
</protein>
<name>A0A1H0US36_9PSEU</name>
<dbReference type="PRINTS" id="PR00164">
    <property type="entry name" value="ABC2TRNSPORT"/>
</dbReference>
<dbReference type="STRING" id="504798.SAMN05421871_107382"/>
<feature type="transmembrane region" description="Helical" evidence="6">
    <location>
        <begin position="52"/>
        <end position="75"/>
    </location>
</feature>
<evidence type="ECO:0000256" key="1">
    <source>
        <dbReference type="ARBA" id="ARBA00004141"/>
    </source>
</evidence>
<evidence type="ECO:0000256" key="2">
    <source>
        <dbReference type="ARBA" id="ARBA00022692"/>
    </source>
</evidence>
<dbReference type="RefSeq" id="WP_091382097.1">
    <property type="nucleotide sequence ID" value="NZ_FNDV01000007.1"/>
</dbReference>
<sequence length="283" mass="30318">MSRHALRTRGRDDDTVQLYLGRRVGWAGSTVSTQIRVLTLRSLRTAFGDYRLVFFGLLQPVVMLLLFSQVFSGIGNLPGVVEYQGYINYLMPATLVNIAMTTAMSSGVGMLTEIYTGFIGRLRTMPISLFSVLVARTLSDAVRLAVQVVVAIAVAVVVLDFTPAGTGGVVAAVALTIVFGWGMGWVFVALATWQGKPETMQAISFIVMFPLMFASSAYMPVEAMPGWIKVVSTVNPVTYAIDAIRALCLGKPVGWALAAAIGLVAATATAGAVIAARNFRRTR</sequence>
<proteinExistence type="inferred from homology"/>
<evidence type="ECO:0000256" key="6">
    <source>
        <dbReference type="RuleBase" id="RU361157"/>
    </source>
</evidence>
<dbReference type="InterPro" id="IPR047817">
    <property type="entry name" value="ABC2_TM_bact-type"/>
</dbReference>
<dbReference type="PIRSF" id="PIRSF006648">
    <property type="entry name" value="DrrB"/>
    <property type="match status" value="1"/>
</dbReference>
<evidence type="ECO:0000256" key="5">
    <source>
        <dbReference type="ARBA" id="ARBA00023251"/>
    </source>
</evidence>
<dbReference type="InterPro" id="IPR013525">
    <property type="entry name" value="ABC2_TM"/>
</dbReference>
<evidence type="ECO:0000256" key="4">
    <source>
        <dbReference type="ARBA" id="ARBA00023136"/>
    </source>
</evidence>
<feature type="transmembrane region" description="Helical" evidence="6">
    <location>
        <begin position="255"/>
        <end position="276"/>
    </location>
</feature>
<dbReference type="GO" id="GO:0046677">
    <property type="term" value="P:response to antibiotic"/>
    <property type="evidence" value="ECO:0007669"/>
    <property type="project" value="UniProtKB-KW"/>
</dbReference>
<keyword evidence="5" id="KW-0046">Antibiotic resistance</keyword>
<keyword evidence="9" id="KW-1185">Reference proteome</keyword>
<dbReference type="InterPro" id="IPR000412">
    <property type="entry name" value="ABC_2_transport"/>
</dbReference>
<dbReference type="InterPro" id="IPR051784">
    <property type="entry name" value="Nod_factor_ABC_transporter"/>
</dbReference>
<dbReference type="Pfam" id="PF01061">
    <property type="entry name" value="ABC2_membrane"/>
    <property type="match status" value="1"/>
</dbReference>
<dbReference type="GO" id="GO:0140359">
    <property type="term" value="F:ABC-type transporter activity"/>
    <property type="evidence" value="ECO:0007669"/>
    <property type="project" value="InterPro"/>
</dbReference>
<dbReference type="PANTHER" id="PTHR43229:SF2">
    <property type="entry name" value="NODULATION PROTEIN J"/>
    <property type="match status" value="1"/>
</dbReference>
<keyword evidence="6" id="KW-0813">Transport</keyword>
<accession>A0A1H0US36</accession>
<feature type="transmembrane region" description="Helical" evidence="6">
    <location>
        <begin position="202"/>
        <end position="221"/>
    </location>
</feature>
<feature type="transmembrane region" description="Helical" evidence="6">
    <location>
        <begin position="168"/>
        <end position="190"/>
    </location>
</feature>
<keyword evidence="6" id="KW-1003">Cell membrane</keyword>
<evidence type="ECO:0000313" key="8">
    <source>
        <dbReference type="EMBL" id="SDP68873.1"/>
    </source>
</evidence>
<reference evidence="9" key="1">
    <citation type="submission" date="2016-10" db="EMBL/GenBank/DDBJ databases">
        <authorList>
            <person name="Varghese N."/>
            <person name="Submissions S."/>
        </authorList>
    </citation>
    <scope>NUCLEOTIDE SEQUENCE [LARGE SCALE GENOMIC DNA]</scope>
    <source>
        <strain evidence="9">IBRC-M 10655</strain>
    </source>
</reference>
<gene>
    <name evidence="8" type="ORF">SAMN05192558_11222</name>
</gene>
<keyword evidence="3 6" id="KW-1133">Transmembrane helix</keyword>